<dbReference type="PANTHER" id="PTHR22640">
    <property type="entry name" value="STRUCTURAL MAINTENANCE OF CHROMOSOMES FLEXIBLE HINGE DOMAIN-CONTAINING PROTEIN 1"/>
    <property type="match status" value="1"/>
</dbReference>
<dbReference type="GO" id="GO:0005694">
    <property type="term" value="C:chromosome"/>
    <property type="evidence" value="ECO:0007669"/>
    <property type="project" value="UniProtKB-SubCell"/>
</dbReference>
<evidence type="ECO:0000313" key="5">
    <source>
        <dbReference type="Ensembl" id="ENSCVAP00000029582.1"/>
    </source>
</evidence>
<dbReference type="GO" id="GO:0005524">
    <property type="term" value="F:ATP binding"/>
    <property type="evidence" value="ECO:0007669"/>
    <property type="project" value="InterPro"/>
</dbReference>
<dbReference type="Pfam" id="PF26199">
    <property type="entry name" value="Ig_SMCHD1_8th"/>
    <property type="match status" value="1"/>
</dbReference>
<reference evidence="5" key="2">
    <citation type="submission" date="2025-09" db="UniProtKB">
        <authorList>
            <consortium name="Ensembl"/>
        </authorList>
    </citation>
    <scope>IDENTIFICATION</scope>
</reference>
<name>A0A3Q2EBK3_CYPVA</name>
<evidence type="ECO:0000313" key="6">
    <source>
        <dbReference type="Proteomes" id="UP000265020"/>
    </source>
</evidence>
<dbReference type="OMA" id="RRSCTIS"/>
<keyword evidence="6" id="KW-1185">Reference proteome</keyword>
<dbReference type="Proteomes" id="UP000265020">
    <property type="component" value="Unassembled WGS sequence"/>
</dbReference>
<dbReference type="Gene3D" id="1.20.1060.20">
    <property type="match status" value="1"/>
</dbReference>
<dbReference type="Ensembl" id="ENSCVAT00000022692.1">
    <property type="protein sequence ID" value="ENSCVAP00000029582.1"/>
    <property type="gene ID" value="ENSCVAG00000017514.1"/>
</dbReference>
<dbReference type="Gene3D" id="3.30.70.1620">
    <property type="match status" value="1"/>
</dbReference>
<keyword evidence="2" id="KW-0158">Chromosome</keyword>
<evidence type="ECO:0000256" key="3">
    <source>
        <dbReference type="SAM" id="Coils"/>
    </source>
</evidence>
<organism evidence="5 6">
    <name type="scientific">Cyprinodon variegatus</name>
    <name type="common">Sheepshead minnow</name>
    <dbReference type="NCBI Taxonomy" id="28743"/>
    <lineage>
        <taxon>Eukaryota</taxon>
        <taxon>Metazoa</taxon>
        <taxon>Chordata</taxon>
        <taxon>Craniata</taxon>
        <taxon>Vertebrata</taxon>
        <taxon>Euteleostomi</taxon>
        <taxon>Actinopterygii</taxon>
        <taxon>Neopterygii</taxon>
        <taxon>Teleostei</taxon>
        <taxon>Neoteleostei</taxon>
        <taxon>Acanthomorphata</taxon>
        <taxon>Ovalentaria</taxon>
        <taxon>Atherinomorphae</taxon>
        <taxon>Cyprinodontiformes</taxon>
        <taxon>Cyprinodontidae</taxon>
        <taxon>Cyprinodon</taxon>
    </lineage>
</organism>
<proteinExistence type="predicted"/>
<feature type="domain" description="SMC hinge" evidence="4">
    <location>
        <begin position="309"/>
        <end position="437"/>
    </location>
</feature>
<dbReference type="SMART" id="SM00968">
    <property type="entry name" value="SMC_hinge"/>
    <property type="match status" value="1"/>
</dbReference>
<dbReference type="InterPro" id="IPR058617">
    <property type="entry name" value="Ig_SMCHD1_7th"/>
</dbReference>
<dbReference type="Pfam" id="PF06470">
    <property type="entry name" value="SMC_hinge"/>
    <property type="match status" value="1"/>
</dbReference>
<dbReference type="GO" id="GO:0051276">
    <property type="term" value="P:chromosome organization"/>
    <property type="evidence" value="ECO:0007669"/>
    <property type="project" value="InterPro"/>
</dbReference>
<accession>A0A3Q2EBK3</accession>
<dbReference type="InterPro" id="IPR010935">
    <property type="entry name" value="SMC_hinge"/>
</dbReference>
<sequence length="570" mass="64373">ILLADPNKPMNLSVKYDTNARFPAGGTFPDFSVTVLSEEGSQIQTFKPADLSMSLWEKGSATQPETVRKAIPKHAGEYTVEFALQSNKTEDQLRTQINIKVVANEPIKLEPECQLETPAVFNCRDISNRILVENVTLKIMDQHGNPAGQDLNGKVFISMKCPDGEIPRSLPLFKDKNSHVQISLKEGTANIDSLAISENSPGENGRRYILLFRPEVTMPPTSLSPFELPFYFYNGTLYKLHLITNEVKDTTEKEISFRNGLKHKGLKIEHQLSVSPYIAEHLKQKNVEVENIEKSIRRVCSIPNQFSGPDILGMVGHLAFVADDDAARVISWHLQGDMDCVITTTTPAAQKLHQKTKGNQQVMPLDSILLHQGSRPLPHIKYGRELFRPTGNPVFAKDLLIYPYKESCDPDKLTKVFKNLLGDTILMDDLNSATNYRKEVVEKGIFCPTILTRKGDRVSGRGKFGGKNNRAPSIDQLKVFGAPLPPHYYTLKDQIDALREYQALVEKKEEAEKELNDHKVTRFDEMLQKNTEKDKIDKELGEIEKELGMLFPFSDLIYFKFCVTQTTFSF</sequence>
<dbReference type="InterPro" id="IPR038892">
    <property type="entry name" value="SMCHD1"/>
</dbReference>
<comment type="subcellular location">
    <subcellularLocation>
        <location evidence="1">Chromosome</location>
    </subcellularLocation>
</comment>
<dbReference type="SUPFAM" id="SSF75553">
    <property type="entry name" value="Smc hinge domain"/>
    <property type="match status" value="1"/>
</dbReference>
<dbReference type="InterPro" id="IPR058616">
    <property type="entry name" value="Ig_SMCHD1_8th"/>
</dbReference>
<protein>
    <recommendedName>
        <fullName evidence="4">SMC hinge domain-containing protein</fullName>
    </recommendedName>
</protein>
<reference evidence="5" key="1">
    <citation type="submission" date="2025-08" db="UniProtKB">
        <authorList>
            <consortium name="Ensembl"/>
        </authorList>
    </citation>
    <scope>IDENTIFICATION</scope>
</reference>
<keyword evidence="3" id="KW-0175">Coiled coil</keyword>
<dbReference type="Pfam" id="PF26201">
    <property type="entry name" value="Ig_SMCHD1_7th"/>
    <property type="match status" value="1"/>
</dbReference>
<evidence type="ECO:0000259" key="4">
    <source>
        <dbReference type="SMART" id="SM00968"/>
    </source>
</evidence>
<feature type="coiled-coil region" evidence="3">
    <location>
        <begin position="491"/>
        <end position="546"/>
    </location>
</feature>
<dbReference type="PANTHER" id="PTHR22640:SF2">
    <property type="entry name" value="STRUCTURAL MAINTENANCE OF CHROMOSOMES FLEXIBLE HINGE DOMAIN-CONTAINING PROTEIN 1"/>
    <property type="match status" value="1"/>
</dbReference>
<dbReference type="InterPro" id="IPR036277">
    <property type="entry name" value="SMC_hinge_sf"/>
</dbReference>
<evidence type="ECO:0000256" key="1">
    <source>
        <dbReference type="ARBA" id="ARBA00004286"/>
    </source>
</evidence>
<dbReference type="STRING" id="28743.ENSCVAP00000029582"/>
<dbReference type="GO" id="GO:0006302">
    <property type="term" value="P:double-strand break repair"/>
    <property type="evidence" value="ECO:0007669"/>
    <property type="project" value="InterPro"/>
</dbReference>
<evidence type="ECO:0000256" key="2">
    <source>
        <dbReference type="ARBA" id="ARBA00022454"/>
    </source>
</evidence>
<dbReference type="AlphaFoldDB" id="A0A3Q2EBK3"/>
<dbReference type="GeneTree" id="ENSGT00390000006950"/>